<accession>A0A2N9BBP0</accession>
<evidence type="ECO:0000259" key="1">
    <source>
        <dbReference type="PROSITE" id="PS50879"/>
    </source>
</evidence>
<dbReference type="Proteomes" id="UP000235464">
    <property type="component" value="Chromosome I"/>
</dbReference>
<name>A0A2N9BBP0_STRCX</name>
<evidence type="ECO:0000313" key="3">
    <source>
        <dbReference type="Proteomes" id="UP000235464"/>
    </source>
</evidence>
<evidence type="ECO:0000313" key="2">
    <source>
        <dbReference type="EMBL" id="SOR80750.1"/>
    </source>
</evidence>
<dbReference type="PROSITE" id="PS50879">
    <property type="entry name" value="RNASE_H_1"/>
    <property type="match status" value="1"/>
</dbReference>
<dbReference type="EMBL" id="LT963352">
    <property type="protein sequence ID" value="SOR80750.1"/>
    <property type="molecule type" value="Genomic_DNA"/>
</dbReference>
<dbReference type="Gene3D" id="3.30.420.10">
    <property type="entry name" value="Ribonuclease H-like superfamily/Ribonuclease H"/>
    <property type="match status" value="1"/>
</dbReference>
<dbReference type="SUPFAM" id="SSF53098">
    <property type="entry name" value="Ribonuclease H-like"/>
    <property type="match status" value="1"/>
</dbReference>
<dbReference type="EC" id="3.1.26.4" evidence="2"/>
<dbReference type="AlphaFoldDB" id="A0A2N9BBP0"/>
<dbReference type="OrthoDB" id="7845843at2"/>
<proteinExistence type="predicted"/>
<keyword evidence="2" id="KW-0378">Hydrolase</keyword>
<dbReference type="GO" id="GO:0003676">
    <property type="term" value="F:nucleic acid binding"/>
    <property type="evidence" value="ECO:0007669"/>
    <property type="project" value="InterPro"/>
</dbReference>
<organism evidence="2 3">
    <name type="scientific">Streptomyces chartreusis NRRL 3882</name>
    <dbReference type="NCBI Taxonomy" id="1079985"/>
    <lineage>
        <taxon>Bacteria</taxon>
        <taxon>Bacillati</taxon>
        <taxon>Actinomycetota</taxon>
        <taxon>Actinomycetes</taxon>
        <taxon>Kitasatosporales</taxon>
        <taxon>Streptomycetaceae</taxon>
        <taxon>Streptomyces</taxon>
    </lineage>
</organism>
<dbReference type="InterPro" id="IPR002156">
    <property type="entry name" value="RNaseH_domain"/>
</dbReference>
<reference evidence="3" key="1">
    <citation type="submission" date="2017-11" db="EMBL/GenBank/DDBJ databases">
        <authorList>
            <person name="Wibberg D."/>
        </authorList>
    </citation>
    <scope>NUCLEOTIDE SEQUENCE [LARGE SCALE GENOMIC DNA]</scope>
</reference>
<sequence>MGLASAEVVLHAAGKCEDGYGGWAAVLTYGAHQREMSGSGNGTGVTSHRMALTAVVEGLTALTRPSRVRICVADEALHEKRAKRRPPDEPDLWQRLRPLLARHHVEWTEPGSWAGVDDEDSEYDGDGEGDAYDEWAAEGPCDLAAELAFHQHRGEAVRAGAQGEGNTLAVAVARFLAERWDDMHAFEAADDVISTLRFSIGWYGDTPFTEMAPAEIVDELGPFFSSTLPHKQHASPHELRAAKRVVTDLLNWLVANGHVDADAARDRLEDIDITVDERACLKEFVDAFGDDDLVPWPDRSRVEESVDCQYLTIAEVAGRSLTFKDHDGYDEDDCPVVGPVPVRPEIAAQARTGWRILLSAVKVRGQWRLVEVVSGDP</sequence>
<dbReference type="GO" id="GO:0004523">
    <property type="term" value="F:RNA-DNA hybrid ribonuclease activity"/>
    <property type="evidence" value="ECO:0007669"/>
    <property type="project" value="UniProtKB-EC"/>
</dbReference>
<dbReference type="InterPro" id="IPR012337">
    <property type="entry name" value="RNaseH-like_sf"/>
</dbReference>
<dbReference type="RefSeq" id="WP_010045083.1">
    <property type="nucleotide sequence ID" value="NZ_LT962942.1"/>
</dbReference>
<gene>
    <name evidence="2" type="primary">rnhA_2</name>
    <name evidence="2" type="ORF">SCNRRL3882_4203</name>
</gene>
<feature type="domain" description="RNase H type-1" evidence="1">
    <location>
        <begin position="4"/>
        <end position="141"/>
    </location>
</feature>
<keyword evidence="3" id="KW-1185">Reference proteome</keyword>
<protein>
    <submittedName>
        <fullName evidence="2">Ribonuclease H</fullName>
        <ecNumber evidence="2">3.1.26.4</ecNumber>
    </submittedName>
</protein>
<dbReference type="InterPro" id="IPR036397">
    <property type="entry name" value="RNaseH_sf"/>
</dbReference>